<evidence type="ECO:0000256" key="1">
    <source>
        <dbReference type="SAM" id="SignalP"/>
    </source>
</evidence>
<feature type="chain" id="PRO_5040207311" evidence="1">
    <location>
        <begin position="24"/>
        <end position="145"/>
    </location>
</feature>
<evidence type="ECO:0000313" key="3">
    <source>
        <dbReference type="Proteomes" id="UP000726737"/>
    </source>
</evidence>
<keyword evidence="3" id="KW-1185">Reference proteome</keyword>
<dbReference type="OrthoDB" id="2347889at2759"/>
<gene>
    <name evidence="2" type="ORF">BG011_000837</name>
</gene>
<keyword evidence="1" id="KW-0732">Signal</keyword>
<reference evidence="2" key="1">
    <citation type="journal article" date="2020" name="Fungal Divers.">
        <title>Resolving the Mortierellaceae phylogeny through synthesis of multi-gene phylogenetics and phylogenomics.</title>
        <authorList>
            <person name="Vandepol N."/>
            <person name="Liber J."/>
            <person name="Desiro A."/>
            <person name="Na H."/>
            <person name="Kennedy M."/>
            <person name="Barry K."/>
            <person name="Grigoriev I.V."/>
            <person name="Miller A.N."/>
            <person name="O'Donnell K."/>
            <person name="Stajich J.E."/>
            <person name="Bonito G."/>
        </authorList>
    </citation>
    <scope>NUCLEOTIDE SEQUENCE</scope>
    <source>
        <strain evidence="2">KOD948</strain>
    </source>
</reference>
<comment type="caution">
    <text evidence="2">The sequence shown here is derived from an EMBL/GenBank/DDBJ whole genome shotgun (WGS) entry which is preliminary data.</text>
</comment>
<accession>A0A9P6PLG3</accession>
<organism evidence="2 3">
    <name type="scientific">Mortierella polycephala</name>
    <dbReference type="NCBI Taxonomy" id="41804"/>
    <lineage>
        <taxon>Eukaryota</taxon>
        <taxon>Fungi</taxon>
        <taxon>Fungi incertae sedis</taxon>
        <taxon>Mucoromycota</taxon>
        <taxon>Mortierellomycotina</taxon>
        <taxon>Mortierellomycetes</taxon>
        <taxon>Mortierellales</taxon>
        <taxon>Mortierellaceae</taxon>
        <taxon>Mortierella</taxon>
    </lineage>
</organism>
<dbReference type="SUPFAM" id="SSF49695">
    <property type="entry name" value="gamma-Crystallin-like"/>
    <property type="match status" value="1"/>
</dbReference>
<dbReference type="EMBL" id="JAAAJA010001197">
    <property type="protein sequence ID" value="KAG0247824.1"/>
    <property type="molecule type" value="Genomic_DNA"/>
</dbReference>
<evidence type="ECO:0000313" key="2">
    <source>
        <dbReference type="EMBL" id="KAG0247824.1"/>
    </source>
</evidence>
<sequence length="145" mass="16573">MSSVVRFIFIAVLALFVHVQVSANSSLRFWEDPYFQGGGVECPFEYSKCYWIDMRGFEKASSLQFYNADLLKNGFSIILYTGPDCAGDFFRWSGTVGWTRSEYFSSLGGLNDLVRSFKVEDYETSTKFGRCDHPADRTLNTCNRI</sequence>
<feature type="signal peptide" evidence="1">
    <location>
        <begin position="1"/>
        <end position="23"/>
    </location>
</feature>
<dbReference type="Proteomes" id="UP000726737">
    <property type="component" value="Unassembled WGS sequence"/>
</dbReference>
<dbReference type="AlphaFoldDB" id="A0A9P6PLG3"/>
<dbReference type="Gene3D" id="2.60.20.10">
    <property type="entry name" value="Crystallins"/>
    <property type="match status" value="1"/>
</dbReference>
<dbReference type="InterPro" id="IPR011024">
    <property type="entry name" value="G_crystallin-like"/>
</dbReference>
<protein>
    <submittedName>
        <fullName evidence="2">Uncharacterized protein</fullName>
    </submittedName>
</protein>
<name>A0A9P6PLG3_9FUNG</name>
<proteinExistence type="predicted"/>